<name>A0A1I7W8N0_HETBA</name>
<feature type="transmembrane region" description="Helical" evidence="1">
    <location>
        <begin position="31"/>
        <end position="54"/>
    </location>
</feature>
<evidence type="ECO:0000256" key="1">
    <source>
        <dbReference type="SAM" id="Phobius"/>
    </source>
</evidence>
<keyword evidence="1" id="KW-0472">Membrane</keyword>
<sequence length="61" mass="6508">MSFTNVSLYLEKYFIVLPSSETDCAISRSGLFAVAGGLGTICATLFVIALAMFIKLNRNAG</sequence>
<dbReference type="Proteomes" id="UP000095283">
    <property type="component" value="Unplaced"/>
</dbReference>
<evidence type="ECO:0000313" key="2">
    <source>
        <dbReference type="Proteomes" id="UP000095283"/>
    </source>
</evidence>
<accession>A0A1I7W8N0</accession>
<keyword evidence="2" id="KW-1185">Reference proteome</keyword>
<dbReference type="WBParaSite" id="Hba_01010">
    <property type="protein sequence ID" value="Hba_01010"/>
    <property type="gene ID" value="Hba_01010"/>
</dbReference>
<reference evidence="3" key="1">
    <citation type="submission" date="2016-11" db="UniProtKB">
        <authorList>
            <consortium name="WormBaseParasite"/>
        </authorList>
    </citation>
    <scope>IDENTIFICATION</scope>
</reference>
<protein>
    <submittedName>
        <fullName evidence="3">Col_cuticle_N domain-containing protein</fullName>
    </submittedName>
</protein>
<keyword evidence="1" id="KW-1133">Transmembrane helix</keyword>
<dbReference type="AlphaFoldDB" id="A0A1I7W8N0"/>
<proteinExistence type="predicted"/>
<evidence type="ECO:0000313" key="3">
    <source>
        <dbReference type="WBParaSite" id="Hba_01010"/>
    </source>
</evidence>
<keyword evidence="1" id="KW-0812">Transmembrane</keyword>
<organism evidence="2 3">
    <name type="scientific">Heterorhabditis bacteriophora</name>
    <name type="common">Entomopathogenic nematode worm</name>
    <dbReference type="NCBI Taxonomy" id="37862"/>
    <lineage>
        <taxon>Eukaryota</taxon>
        <taxon>Metazoa</taxon>
        <taxon>Ecdysozoa</taxon>
        <taxon>Nematoda</taxon>
        <taxon>Chromadorea</taxon>
        <taxon>Rhabditida</taxon>
        <taxon>Rhabditina</taxon>
        <taxon>Rhabditomorpha</taxon>
        <taxon>Strongyloidea</taxon>
        <taxon>Heterorhabditidae</taxon>
        <taxon>Heterorhabditis</taxon>
    </lineage>
</organism>